<evidence type="ECO:0000313" key="1">
    <source>
        <dbReference type="EMBL" id="JAE01457.1"/>
    </source>
</evidence>
<sequence length="52" mass="5792">MELSSSPIVDFSFSASAFSWSSAFRTESFSSWRLEHFAPSSSQRPVSSAKEQ</sequence>
<organism evidence="1">
    <name type="scientific">Arundo donax</name>
    <name type="common">Giant reed</name>
    <name type="synonym">Donax arundinaceus</name>
    <dbReference type="NCBI Taxonomy" id="35708"/>
    <lineage>
        <taxon>Eukaryota</taxon>
        <taxon>Viridiplantae</taxon>
        <taxon>Streptophyta</taxon>
        <taxon>Embryophyta</taxon>
        <taxon>Tracheophyta</taxon>
        <taxon>Spermatophyta</taxon>
        <taxon>Magnoliopsida</taxon>
        <taxon>Liliopsida</taxon>
        <taxon>Poales</taxon>
        <taxon>Poaceae</taxon>
        <taxon>PACMAD clade</taxon>
        <taxon>Arundinoideae</taxon>
        <taxon>Arundineae</taxon>
        <taxon>Arundo</taxon>
    </lineage>
</organism>
<proteinExistence type="predicted"/>
<dbReference type="EMBL" id="GBRH01196439">
    <property type="protein sequence ID" value="JAE01457.1"/>
    <property type="molecule type" value="Transcribed_RNA"/>
</dbReference>
<protein>
    <submittedName>
        <fullName evidence="1">Uncharacterized protein</fullName>
    </submittedName>
</protein>
<name>A0A0A9EMW9_ARUDO</name>
<dbReference type="AlphaFoldDB" id="A0A0A9EMW9"/>
<accession>A0A0A9EMW9</accession>
<reference evidence="1" key="1">
    <citation type="submission" date="2014-09" db="EMBL/GenBank/DDBJ databases">
        <authorList>
            <person name="Magalhaes I.L.F."/>
            <person name="Oliveira U."/>
            <person name="Santos F.R."/>
            <person name="Vidigal T.H.D.A."/>
            <person name="Brescovit A.D."/>
            <person name="Santos A.J."/>
        </authorList>
    </citation>
    <scope>NUCLEOTIDE SEQUENCE</scope>
    <source>
        <tissue evidence="1">Shoot tissue taken approximately 20 cm above the soil surface</tissue>
    </source>
</reference>
<reference evidence="1" key="2">
    <citation type="journal article" date="2015" name="Data Brief">
        <title>Shoot transcriptome of the giant reed, Arundo donax.</title>
        <authorList>
            <person name="Barrero R.A."/>
            <person name="Guerrero F.D."/>
            <person name="Moolhuijzen P."/>
            <person name="Goolsby J.A."/>
            <person name="Tidwell J."/>
            <person name="Bellgard S.E."/>
            <person name="Bellgard M.I."/>
        </authorList>
    </citation>
    <scope>NUCLEOTIDE SEQUENCE</scope>
    <source>
        <tissue evidence="1">Shoot tissue taken approximately 20 cm above the soil surface</tissue>
    </source>
</reference>